<dbReference type="InterPro" id="IPR017907">
    <property type="entry name" value="Znf_RING_CS"/>
</dbReference>
<dbReference type="GO" id="GO:0061630">
    <property type="term" value="F:ubiquitin protein ligase activity"/>
    <property type="evidence" value="ECO:0007669"/>
    <property type="project" value="UniProtKB-EC"/>
</dbReference>
<evidence type="ECO:0000256" key="7">
    <source>
        <dbReference type="ARBA" id="ARBA00022593"/>
    </source>
</evidence>
<dbReference type="Gene3D" id="3.30.40.10">
    <property type="entry name" value="Zinc/RING finger domain, C3HC4 (zinc finger)"/>
    <property type="match status" value="1"/>
</dbReference>
<dbReference type="PROSITE" id="PS50089">
    <property type="entry name" value="ZF_RING_2"/>
    <property type="match status" value="1"/>
</dbReference>
<dbReference type="AlphaFoldDB" id="A0A9W6T4E4"/>
<dbReference type="PROSITE" id="PS00518">
    <property type="entry name" value="ZF_RING_1"/>
    <property type="match status" value="1"/>
</dbReference>
<evidence type="ECO:0000256" key="14">
    <source>
        <dbReference type="ARBA" id="ARBA00022927"/>
    </source>
</evidence>
<keyword evidence="9 20" id="KW-0812">Transmembrane</keyword>
<evidence type="ECO:0000256" key="13">
    <source>
        <dbReference type="ARBA" id="ARBA00022833"/>
    </source>
</evidence>
<dbReference type="EMBL" id="BSXN01002026">
    <property type="protein sequence ID" value="GME75331.1"/>
    <property type="molecule type" value="Genomic_DNA"/>
</dbReference>
<name>A0A9W6T4E4_CANBO</name>
<feature type="domain" description="RING-type" evidence="21">
    <location>
        <begin position="322"/>
        <end position="360"/>
    </location>
</feature>
<keyword evidence="17" id="KW-0576">Peroxisome</keyword>
<evidence type="ECO:0000256" key="4">
    <source>
        <dbReference type="ARBA" id="ARBA00008704"/>
    </source>
</evidence>
<keyword evidence="12" id="KW-0833">Ubl conjugation pathway</keyword>
<sequence length="372" mass="42688">MANKDINFKDKIQYTKYLSFANAPAVVRAHQKDSYFENLLNDKFQEVLTIFKGQRFVYTHPEEIRVLATTTYLSLTTLLGSKTLGEEYTDLIYVNKRNDKIPKFLKRLGFVLSYSILPYFFKKLLKSLSVNEDNEIENTSKIGGNSNDKLTLLTNKLRKFLSGLTYFNLLDLMNLHLAIFYFTGKYYQASKRIFGLRYAFGHNVDKRQSNGNYEILGLLLILQLFLKNFNNLKALLVDSDSGNNKPNENLTSSSISSLSASVSSDSDLIYKLNDIPKNQNMIDRKIGKNKRNGIYQIPGLNQDVDLSNENHLPYIPEASRKCMLCLSYMTNPACGPCGHVFCWNCVVDWVRERPECPLCRQTILQQSLLPLR</sequence>
<dbReference type="GO" id="GO:0016567">
    <property type="term" value="P:protein ubiquitination"/>
    <property type="evidence" value="ECO:0007669"/>
    <property type="project" value="UniProtKB-ARBA"/>
</dbReference>
<evidence type="ECO:0000256" key="3">
    <source>
        <dbReference type="ARBA" id="ARBA00004906"/>
    </source>
</evidence>
<evidence type="ECO:0000256" key="12">
    <source>
        <dbReference type="ARBA" id="ARBA00022786"/>
    </source>
</evidence>
<evidence type="ECO:0000313" key="22">
    <source>
        <dbReference type="EMBL" id="GME75331.1"/>
    </source>
</evidence>
<keyword evidence="8" id="KW-0808">Transferase</keyword>
<evidence type="ECO:0000259" key="21">
    <source>
        <dbReference type="PROSITE" id="PS50089"/>
    </source>
</evidence>
<keyword evidence="16 20" id="KW-0472">Membrane</keyword>
<proteinExistence type="inferred from homology"/>
<evidence type="ECO:0000256" key="19">
    <source>
        <dbReference type="PROSITE-ProRule" id="PRU00175"/>
    </source>
</evidence>
<gene>
    <name evidence="22" type="ORF">Cboi02_000474300</name>
</gene>
<organism evidence="22 23">
    <name type="scientific">Candida boidinii</name>
    <name type="common">Yeast</name>
    <dbReference type="NCBI Taxonomy" id="5477"/>
    <lineage>
        <taxon>Eukaryota</taxon>
        <taxon>Fungi</taxon>
        <taxon>Dikarya</taxon>
        <taxon>Ascomycota</taxon>
        <taxon>Saccharomycotina</taxon>
        <taxon>Pichiomycetes</taxon>
        <taxon>Pichiales</taxon>
        <taxon>Pichiaceae</taxon>
        <taxon>Ogataea</taxon>
        <taxon>Ogataea/Candida clade</taxon>
    </lineage>
</organism>
<dbReference type="InterPro" id="IPR013083">
    <property type="entry name" value="Znf_RING/FYVE/PHD"/>
</dbReference>
<dbReference type="Proteomes" id="UP001165120">
    <property type="component" value="Unassembled WGS sequence"/>
</dbReference>
<dbReference type="PANTHER" id="PTHR23350">
    <property type="entry name" value="PEROXISOME ASSEMBLY PROTEIN 10"/>
    <property type="match status" value="1"/>
</dbReference>
<dbReference type="Pfam" id="PF13920">
    <property type="entry name" value="zf-C3HC4_3"/>
    <property type="match status" value="1"/>
</dbReference>
<evidence type="ECO:0000256" key="5">
    <source>
        <dbReference type="ARBA" id="ARBA00012483"/>
    </source>
</evidence>
<evidence type="ECO:0000256" key="6">
    <source>
        <dbReference type="ARBA" id="ARBA00022448"/>
    </source>
</evidence>
<evidence type="ECO:0000256" key="11">
    <source>
        <dbReference type="ARBA" id="ARBA00022771"/>
    </source>
</evidence>
<evidence type="ECO:0000256" key="18">
    <source>
        <dbReference type="ARBA" id="ARBA00041230"/>
    </source>
</evidence>
<reference evidence="22" key="1">
    <citation type="submission" date="2023-04" db="EMBL/GenBank/DDBJ databases">
        <title>Candida boidinii NBRC 10035.</title>
        <authorList>
            <person name="Ichikawa N."/>
            <person name="Sato H."/>
            <person name="Tonouchi N."/>
        </authorList>
    </citation>
    <scope>NUCLEOTIDE SEQUENCE</scope>
    <source>
        <strain evidence="22">NBRC 10035</strain>
    </source>
</reference>
<dbReference type="SUPFAM" id="SSF57850">
    <property type="entry name" value="RING/U-box"/>
    <property type="match status" value="1"/>
</dbReference>
<keyword evidence="7" id="KW-0962">Peroxisome biogenesis</keyword>
<keyword evidence="15 20" id="KW-1133">Transmembrane helix</keyword>
<dbReference type="Pfam" id="PF04757">
    <property type="entry name" value="Pex2_Pex12"/>
    <property type="match status" value="1"/>
</dbReference>
<dbReference type="SMART" id="SM00184">
    <property type="entry name" value="RING"/>
    <property type="match status" value="1"/>
</dbReference>
<evidence type="ECO:0000256" key="16">
    <source>
        <dbReference type="ARBA" id="ARBA00023136"/>
    </source>
</evidence>
<comment type="similarity">
    <text evidence="4">Belongs to the pex2/pex10/pex12 family.</text>
</comment>
<accession>A0A9W6T4E4</accession>
<dbReference type="GO" id="GO:0016562">
    <property type="term" value="P:protein import into peroxisome matrix, receptor recycling"/>
    <property type="evidence" value="ECO:0007669"/>
    <property type="project" value="UniProtKB-ARBA"/>
</dbReference>
<dbReference type="GO" id="GO:0008270">
    <property type="term" value="F:zinc ion binding"/>
    <property type="evidence" value="ECO:0007669"/>
    <property type="project" value="UniProtKB-KW"/>
</dbReference>
<keyword evidence="14" id="KW-0653">Protein transport</keyword>
<feature type="transmembrane region" description="Helical" evidence="20">
    <location>
        <begin position="160"/>
        <end position="182"/>
    </location>
</feature>
<keyword evidence="23" id="KW-1185">Reference proteome</keyword>
<dbReference type="InterPro" id="IPR001841">
    <property type="entry name" value="Znf_RING"/>
</dbReference>
<keyword evidence="10" id="KW-0479">Metal-binding</keyword>
<feature type="transmembrane region" description="Helical" evidence="20">
    <location>
        <begin position="104"/>
        <end position="121"/>
    </location>
</feature>
<evidence type="ECO:0000256" key="2">
    <source>
        <dbReference type="ARBA" id="ARBA00004585"/>
    </source>
</evidence>
<evidence type="ECO:0000256" key="15">
    <source>
        <dbReference type="ARBA" id="ARBA00022989"/>
    </source>
</evidence>
<evidence type="ECO:0000313" key="23">
    <source>
        <dbReference type="Proteomes" id="UP001165120"/>
    </source>
</evidence>
<dbReference type="GO" id="GO:0005778">
    <property type="term" value="C:peroxisomal membrane"/>
    <property type="evidence" value="ECO:0007669"/>
    <property type="project" value="UniProtKB-SubCell"/>
</dbReference>
<protein>
    <recommendedName>
        <fullName evidence="5">RING-type E3 ubiquitin transferase</fullName>
        <ecNumber evidence="5">2.3.2.27</ecNumber>
    </recommendedName>
    <alternativeName>
        <fullName evidence="18">Peroxin-10</fullName>
    </alternativeName>
</protein>
<dbReference type="PANTHER" id="PTHR23350:SF0">
    <property type="entry name" value="PEROXISOME BIOGENESIS FACTOR 10"/>
    <property type="match status" value="1"/>
</dbReference>
<evidence type="ECO:0000256" key="1">
    <source>
        <dbReference type="ARBA" id="ARBA00000900"/>
    </source>
</evidence>
<comment type="catalytic activity">
    <reaction evidence="1">
        <text>S-ubiquitinyl-[E2 ubiquitin-conjugating enzyme]-L-cysteine + [acceptor protein]-L-lysine = [E2 ubiquitin-conjugating enzyme]-L-cysteine + N(6)-ubiquitinyl-[acceptor protein]-L-lysine.</text>
        <dbReference type="EC" id="2.3.2.27"/>
    </reaction>
</comment>
<keyword evidence="13" id="KW-0862">Zinc</keyword>
<comment type="pathway">
    <text evidence="3">Protein modification; protein ubiquitination.</text>
</comment>
<keyword evidence="11 19" id="KW-0863">Zinc-finger</keyword>
<comment type="caution">
    <text evidence="22">The sequence shown here is derived from an EMBL/GenBank/DDBJ whole genome shotgun (WGS) entry which is preliminary data.</text>
</comment>
<dbReference type="EC" id="2.3.2.27" evidence="5"/>
<evidence type="ECO:0000256" key="17">
    <source>
        <dbReference type="ARBA" id="ARBA00023140"/>
    </source>
</evidence>
<dbReference type="InterPro" id="IPR006845">
    <property type="entry name" value="Pex_N"/>
</dbReference>
<dbReference type="InterPro" id="IPR025654">
    <property type="entry name" value="PEX2/10"/>
</dbReference>
<keyword evidence="6" id="KW-0813">Transport</keyword>
<dbReference type="CDD" id="cd16527">
    <property type="entry name" value="RING-HC_PEX10"/>
    <property type="match status" value="1"/>
</dbReference>
<evidence type="ECO:0000256" key="20">
    <source>
        <dbReference type="SAM" id="Phobius"/>
    </source>
</evidence>
<evidence type="ECO:0000256" key="9">
    <source>
        <dbReference type="ARBA" id="ARBA00022692"/>
    </source>
</evidence>
<comment type="subcellular location">
    <subcellularLocation>
        <location evidence="2">Peroxisome membrane</location>
        <topology evidence="2">Multi-pass membrane protein</topology>
    </subcellularLocation>
</comment>
<evidence type="ECO:0000256" key="10">
    <source>
        <dbReference type="ARBA" id="ARBA00022723"/>
    </source>
</evidence>
<evidence type="ECO:0000256" key="8">
    <source>
        <dbReference type="ARBA" id="ARBA00022679"/>
    </source>
</evidence>